<evidence type="ECO:0000313" key="1">
    <source>
        <dbReference type="EMBL" id="GLQ90301.1"/>
    </source>
</evidence>
<reference evidence="2" key="1">
    <citation type="journal article" date="2019" name="Int. J. Syst. Evol. Microbiol.">
        <title>The Global Catalogue of Microorganisms (GCM) 10K type strain sequencing project: providing services to taxonomists for standard genome sequencing and annotation.</title>
        <authorList>
            <consortium name="The Broad Institute Genomics Platform"/>
            <consortium name="The Broad Institute Genome Sequencing Center for Infectious Disease"/>
            <person name="Wu L."/>
            <person name="Ma J."/>
        </authorList>
    </citation>
    <scope>NUCLEOTIDE SEQUENCE [LARGE SCALE GENOMIC DNA]</scope>
    <source>
        <strain evidence="2">NBRC 111981</strain>
    </source>
</reference>
<dbReference type="SUPFAM" id="SSF53335">
    <property type="entry name" value="S-adenosyl-L-methionine-dependent methyltransferases"/>
    <property type="match status" value="1"/>
</dbReference>
<dbReference type="Proteomes" id="UP001156627">
    <property type="component" value="Unassembled WGS sequence"/>
</dbReference>
<evidence type="ECO:0000313" key="2">
    <source>
        <dbReference type="Proteomes" id="UP001156627"/>
    </source>
</evidence>
<dbReference type="InterPro" id="IPR029063">
    <property type="entry name" value="SAM-dependent_MTases_sf"/>
</dbReference>
<dbReference type="EMBL" id="BSOA01000048">
    <property type="protein sequence ID" value="GLQ90301.1"/>
    <property type="molecule type" value="Genomic_DNA"/>
</dbReference>
<evidence type="ECO:0008006" key="3">
    <source>
        <dbReference type="Google" id="ProtNLM"/>
    </source>
</evidence>
<dbReference type="Gene3D" id="3.40.50.150">
    <property type="entry name" value="Vaccinia Virus protein VP39"/>
    <property type="match status" value="1"/>
</dbReference>
<comment type="caution">
    <text evidence="1">The sequence shown here is derived from an EMBL/GenBank/DDBJ whole genome shotgun (WGS) entry which is preliminary data.</text>
</comment>
<protein>
    <recommendedName>
        <fullName evidence="3">Methyltransferase domain-containing protein</fullName>
    </recommendedName>
</protein>
<keyword evidence="2" id="KW-1185">Reference proteome</keyword>
<proteinExistence type="predicted"/>
<sequence length="157" mass="17959">MQPESVDLTLVAQALHWFDLPRFYEEVRRVSRANALLAVVSYNLLDITPELDALVRHLYHDVVGAYWAAERRYVETGYETLPFPFERVATPAFGLRASWDLSRLLGYFQSWSAVASYRAATGQDPVEPLREQFARAWGDQSERAVSWPLTIKLGRVA</sequence>
<dbReference type="PANTHER" id="PTHR45180:SF1">
    <property type="entry name" value="OS01G0307686 PROTEIN"/>
    <property type="match status" value="1"/>
</dbReference>
<gene>
    <name evidence="1" type="ORF">GCM10007898_38760</name>
</gene>
<accession>A0ABQ5XGE6</accession>
<organism evidence="1 2">
    <name type="scientific">Dyella flagellata</name>
    <dbReference type="NCBI Taxonomy" id="1867833"/>
    <lineage>
        <taxon>Bacteria</taxon>
        <taxon>Pseudomonadati</taxon>
        <taxon>Pseudomonadota</taxon>
        <taxon>Gammaproteobacteria</taxon>
        <taxon>Lysobacterales</taxon>
        <taxon>Rhodanobacteraceae</taxon>
        <taxon>Dyella</taxon>
    </lineage>
</organism>
<name>A0ABQ5XGE6_9GAMM</name>
<dbReference type="PANTHER" id="PTHR45180">
    <property type="entry name" value="OS01G0307686 PROTEIN"/>
    <property type="match status" value="1"/>
</dbReference>